<evidence type="ECO:0000259" key="10">
    <source>
        <dbReference type="PROSITE" id="PS50850"/>
    </source>
</evidence>
<feature type="transmembrane region" description="Helical" evidence="9">
    <location>
        <begin position="352"/>
        <end position="377"/>
    </location>
</feature>
<dbReference type="SUPFAM" id="SSF103473">
    <property type="entry name" value="MFS general substrate transporter"/>
    <property type="match status" value="1"/>
</dbReference>
<dbReference type="InterPro" id="IPR003663">
    <property type="entry name" value="Sugar/inositol_transpt"/>
</dbReference>
<sequence>MLSIISSFGPFVRQYIIVIIADLSLFTSGLGLAWTSPMLVKLADETNPVYETPITGTEASLIVSLAVIGSVTSNFLAAYLVDKLGRKKSILLSSIPRICCYLMHYLATAAWMNYVARILGGFSDGISYSIVPMYASEIASKEIRGALGTLFQIFSAFGILLMMTVGPFMDYYTLNMLCLVLCVVTVVPILFIPDSPYFLHKHGNKNEAIEVLTFLRPSESEVKEEILEYEMEEEVTDMTIKELCKTANLPILKVIAITVGIGVGSQITGFNALALFLQTILASTNSSVSPEIASVIIGVIQLVGSFFTASIIDRFGRKPILSTSIIGVTIGMIGLGTFFYKTSDGDVYGFWNYLPLISIILADFSFSSGVGCLMFPLMAELFDGRSRAIGMSFGVISCFTATFILTISFSSLVNAIGPAFTYWLFSINCVLYFVFILVFVPETKGKTFAEIQVLLGVRPAEQKKCEKEPFREIM</sequence>
<evidence type="ECO:0000256" key="4">
    <source>
        <dbReference type="ARBA" id="ARBA00022597"/>
    </source>
</evidence>
<dbReference type="AlphaFoldDB" id="A0A8S4ESE7"/>
<dbReference type="InterPro" id="IPR005829">
    <property type="entry name" value="Sugar_transporter_CS"/>
</dbReference>
<evidence type="ECO:0000313" key="11">
    <source>
        <dbReference type="EMBL" id="CAG9118915.1"/>
    </source>
</evidence>
<comment type="caution">
    <text evidence="11">The sequence shown here is derived from an EMBL/GenBank/DDBJ whole genome shotgun (WGS) entry which is preliminary data.</text>
</comment>
<evidence type="ECO:0000256" key="3">
    <source>
        <dbReference type="ARBA" id="ARBA00022475"/>
    </source>
</evidence>
<evidence type="ECO:0000256" key="9">
    <source>
        <dbReference type="SAM" id="Phobius"/>
    </source>
</evidence>
<dbReference type="PROSITE" id="PS00217">
    <property type="entry name" value="SUGAR_TRANSPORT_2"/>
    <property type="match status" value="1"/>
</dbReference>
<evidence type="ECO:0000256" key="7">
    <source>
        <dbReference type="ARBA" id="ARBA00023136"/>
    </source>
</evidence>
<dbReference type="GO" id="GO:0005886">
    <property type="term" value="C:plasma membrane"/>
    <property type="evidence" value="ECO:0007669"/>
    <property type="project" value="UniProtKB-SubCell"/>
</dbReference>
<dbReference type="InterPro" id="IPR050549">
    <property type="entry name" value="MFS_Trehalose_Transporter"/>
</dbReference>
<feature type="transmembrane region" description="Helical" evidence="9">
    <location>
        <begin position="389"/>
        <end position="413"/>
    </location>
</feature>
<feature type="transmembrane region" description="Helical" evidence="9">
    <location>
        <begin position="319"/>
        <end position="340"/>
    </location>
</feature>
<protein>
    <submittedName>
        <fullName evidence="11">(diamondback moth) hypothetical protein</fullName>
    </submittedName>
</protein>
<keyword evidence="5 9" id="KW-0812">Transmembrane</keyword>
<keyword evidence="4" id="KW-0762">Sugar transport</keyword>
<dbReference type="GO" id="GO:0022857">
    <property type="term" value="F:transmembrane transporter activity"/>
    <property type="evidence" value="ECO:0007669"/>
    <property type="project" value="InterPro"/>
</dbReference>
<feature type="transmembrane region" description="Helical" evidence="9">
    <location>
        <begin position="419"/>
        <end position="440"/>
    </location>
</feature>
<feature type="transmembrane region" description="Helical" evidence="9">
    <location>
        <begin position="59"/>
        <end position="81"/>
    </location>
</feature>
<dbReference type="FunFam" id="1.20.1250.20:FF:000218">
    <property type="entry name" value="facilitated trehalose transporter Tret1"/>
    <property type="match status" value="1"/>
</dbReference>
<keyword evidence="12" id="KW-1185">Reference proteome</keyword>
<dbReference type="Proteomes" id="UP000653454">
    <property type="component" value="Unassembled WGS sequence"/>
</dbReference>
<dbReference type="EMBL" id="CAJHNJ030000021">
    <property type="protein sequence ID" value="CAG9118915.1"/>
    <property type="molecule type" value="Genomic_DNA"/>
</dbReference>
<comment type="subcellular location">
    <subcellularLocation>
        <location evidence="1">Cell membrane</location>
        <topology evidence="1">Multi-pass membrane protein</topology>
    </subcellularLocation>
</comment>
<keyword evidence="8" id="KW-0325">Glycoprotein</keyword>
<dbReference type="InterPro" id="IPR005828">
    <property type="entry name" value="MFS_sugar_transport-like"/>
</dbReference>
<dbReference type="PANTHER" id="PTHR48021:SF47">
    <property type="entry name" value="GH17672P"/>
    <property type="match status" value="1"/>
</dbReference>
<keyword evidence="3" id="KW-1003">Cell membrane</keyword>
<feature type="transmembrane region" description="Helical" evidence="9">
    <location>
        <begin position="171"/>
        <end position="192"/>
    </location>
</feature>
<organism evidence="11 12">
    <name type="scientific">Plutella xylostella</name>
    <name type="common">Diamondback moth</name>
    <name type="synonym">Plutella maculipennis</name>
    <dbReference type="NCBI Taxonomy" id="51655"/>
    <lineage>
        <taxon>Eukaryota</taxon>
        <taxon>Metazoa</taxon>
        <taxon>Ecdysozoa</taxon>
        <taxon>Arthropoda</taxon>
        <taxon>Hexapoda</taxon>
        <taxon>Insecta</taxon>
        <taxon>Pterygota</taxon>
        <taxon>Neoptera</taxon>
        <taxon>Endopterygota</taxon>
        <taxon>Lepidoptera</taxon>
        <taxon>Glossata</taxon>
        <taxon>Ditrysia</taxon>
        <taxon>Yponomeutoidea</taxon>
        <taxon>Plutellidae</taxon>
        <taxon>Plutella</taxon>
    </lineage>
</organism>
<reference evidence="11" key="1">
    <citation type="submission" date="2020-11" db="EMBL/GenBank/DDBJ databases">
        <authorList>
            <person name="Whiteford S."/>
        </authorList>
    </citation>
    <scope>NUCLEOTIDE SEQUENCE</scope>
</reference>
<dbReference type="InterPro" id="IPR036259">
    <property type="entry name" value="MFS_trans_sf"/>
</dbReference>
<evidence type="ECO:0000313" key="12">
    <source>
        <dbReference type="Proteomes" id="UP000653454"/>
    </source>
</evidence>
<evidence type="ECO:0000256" key="2">
    <source>
        <dbReference type="ARBA" id="ARBA00022448"/>
    </source>
</evidence>
<dbReference type="PROSITE" id="PS00216">
    <property type="entry name" value="SUGAR_TRANSPORT_1"/>
    <property type="match status" value="1"/>
</dbReference>
<proteinExistence type="predicted"/>
<feature type="domain" description="Major facilitator superfamily (MFS) profile" evidence="10">
    <location>
        <begin position="17"/>
        <end position="444"/>
    </location>
</feature>
<dbReference type="PROSITE" id="PS50850">
    <property type="entry name" value="MFS"/>
    <property type="match status" value="1"/>
</dbReference>
<gene>
    <name evidence="11" type="ORF">PLXY2_LOCUS6642</name>
</gene>
<dbReference type="InterPro" id="IPR020846">
    <property type="entry name" value="MFS_dom"/>
</dbReference>
<name>A0A8S4ESE7_PLUXY</name>
<dbReference type="PRINTS" id="PR00171">
    <property type="entry name" value="SUGRTRNSPORT"/>
</dbReference>
<evidence type="ECO:0000256" key="6">
    <source>
        <dbReference type="ARBA" id="ARBA00022989"/>
    </source>
</evidence>
<dbReference type="Pfam" id="PF00083">
    <property type="entry name" value="Sugar_tr"/>
    <property type="match status" value="1"/>
</dbReference>
<keyword evidence="2" id="KW-0813">Transport</keyword>
<feature type="transmembrane region" description="Helical" evidence="9">
    <location>
        <begin position="147"/>
        <end position="165"/>
    </location>
</feature>
<feature type="transmembrane region" description="Helical" evidence="9">
    <location>
        <begin position="254"/>
        <end position="280"/>
    </location>
</feature>
<accession>A0A8S4ESE7</accession>
<dbReference type="PANTHER" id="PTHR48021">
    <property type="match status" value="1"/>
</dbReference>
<feature type="transmembrane region" description="Helical" evidence="9">
    <location>
        <begin position="12"/>
        <end position="34"/>
    </location>
</feature>
<evidence type="ECO:0000256" key="1">
    <source>
        <dbReference type="ARBA" id="ARBA00004651"/>
    </source>
</evidence>
<keyword evidence="7 9" id="KW-0472">Membrane</keyword>
<keyword evidence="6 9" id="KW-1133">Transmembrane helix</keyword>
<dbReference type="Gene3D" id="1.20.1250.20">
    <property type="entry name" value="MFS general substrate transporter like domains"/>
    <property type="match status" value="2"/>
</dbReference>
<feature type="transmembrane region" description="Helical" evidence="9">
    <location>
        <begin position="292"/>
        <end position="312"/>
    </location>
</feature>
<evidence type="ECO:0000256" key="8">
    <source>
        <dbReference type="ARBA" id="ARBA00023180"/>
    </source>
</evidence>
<evidence type="ECO:0000256" key="5">
    <source>
        <dbReference type="ARBA" id="ARBA00022692"/>
    </source>
</evidence>